<dbReference type="EMBL" id="GG745339">
    <property type="protein sequence ID" value="KNE61910.1"/>
    <property type="molecule type" value="Genomic_DNA"/>
</dbReference>
<feature type="compositionally biased region" description="Low complexity" evidence="1">
    <location>
        <begin position="348"/>
        <end position="373"/>
    </location>
</feature>
<name>A0A0L0SHP3_ALLM3</name>
<evidence type="ECO:0000256" key="1">
    <source>
        <dbReference type="SAM" id="MobiDB-lite"/>
    </source>
</evidence>
<evidence type="ECO:0000313" key="3">
    <source>
        <dbReference type="Proteomes" id="UP000054350"/>
    </source>
</evidence>
<feature type="compositionally biased region" description="Polar residues" evidence="1">
    <location>
        <begin position="384"/>
        <end position="399"/>
    </location>
</feature>
<gene>
    <name evidence="2" type="ORF">AMAG_07179</name>
</gene>
<feature type="region of interest" description="Disordered" evidence="1">
    <location>
        <begin position="317"/>
        <end position="413"/>
    </location>
</feature>
<evidence type="ECO:0000313" key="2">
    <source>
        <dbReference type="EMBL" id="KNE61910.1"/>
    </source>
</evidence>
<dbReference type="Proteomes" id="UP000054350">
    <property type="component" value="Unassembled WGS sequence"/>
</dbReference>
<proteinExistence type="predicted"/>
<reference evidence="2 3" key="1">
    <citation type="submission" date="2009-11" db="EMBL/GenBank/DDBJ databases">
        <title>Annotation of Allomyces macrogynus ATCC 38327.</title>
        <authorList>
            <consortium name="The Broad Institute Genome Sequencing Platform"/>
            <person name="Russ C."/>
            <person name="Cuomo C."/>
            <person name="Burger G."/>
            <person name="Gray M.W."/>
            <person name="Holland P.W.H."/>
            <person name="King N."/>
            <person name="Lang F.B.F."/>
            <person name="Roger A.J."/>
            <person name="Ruiz-Trillo I."/>
            <person name="Young S.K."/>
            <person name="Zeng Q."/>
            <person name="Gargeya S."/>
            <person name="Fitzgerald M."/>
            <person name="Haas B."/>
            <person name="Abouelleil A."/>
            <person name="Alvarado L."/>
            <person name="Arachchi H.M."/>
            <person name="Berlin A."/>
            <person name="Chapman S.B."/>
            <person name="Gearin G."/>
            <person name="Goldberg J."/>
            <person name="Griggs A."/>
            <person name="Gujja S."/>
            <person name="Hansen M."/>
            <person name="Heiman D."/>
            <person name="Howarth C."/>
            <person name="Larimer J."/>
            <person name="Lui A."/>
            <person name="MacDonald P.J.P."/>
            <person name="McCowen C."/>
            <person name="Montmayeur A."/>
            <person name="Murphy C."/>
            <person name="Neiman D."/>
            <person name="Pearson M."/>
            <person name="Priest M."/>
            <person name="Roberts A."/>
            <person name="Saif S."/>
            <person name="Shea T."/>
            <person name="Sisk P."/>
            <person name="Stolte C."/>
            <person name="Sykes S."/>
            <person name="Wortman J."/>
            <person name="Nusbaum C."/>
            <person name="Birren B."/>
        </authorList>
    </citation>
    <scope>NUCLEOTIDE SEQUENCE [LARGE SCALE GENOMIC DNA]</scope>
    <source>
        <strain evidence="2 3">ATCC 38327</strain>
    </source>
</reference>
<dbReference type="OrthoDB" id="5597684at2759"/>
<keyword evidence="3" id="KW-1185">Reference proteome</keyword>
<accession>A0A0L0SHP3</accession>
<feature type="compositionally biased region" description="Low complexity" evidence="1">
    <location>
        <begin position="1"/>
        <end position="39"/>
    </location>
</feature>
<dbReference type="VEuPathDB" id="FungiDB:AMAG_07179"/>
<feature type="region of interest" description="Disordered" evidence="1">
    <location>
        <begin position="1"/>
        <end position="95"/>
    </location>
</feature>
<feature type="compositionally biased region" description="Basic residues" evidence="1">
    <location>
        <begin position="86"/>
        <end position="95"/>
    </location>
</feature>
<feature type="compositionally biased region" description="Low complexity" evidence="1">
    <location>
        <begin position="54"/>
        <end position="75"/>
    </location>
</feature>
<protein>
    <submittedName>
        <fullName evidence="2">Uncharacterized protein</fullName>
    </submittedName>
</protein>
<dbReference type="AlphaFoldDB" id="A0A0L0SHP3"/>
<reference evidence="3" key="2">
    <citation type="submission" date="2009-11" db="EMBL/GenBank/DDBJ databases">
        <title>The Genome Sequence of Allomyces macrogynus strain ATCC 38327.</title>
        <authorList>
            <consortium name="The Broad Institute Genome Sequencing Platform"/>
            <person name="Russ C."/>
            <person name="Cuomo C."/>
            <person name="Shea T."/>
            <person name="Young S.K."/>
            <person name="Zeng Q."/>
            <person name="Koehrsen M."/>
            <person name="Haas B."/>
            <person name="Borodovsky M."/>
            <person name="Guigo R."/>
            <person name="Alvarado L."/>
            <person name="Berlin A."/>
            <person name="Borenstein D."/>
            <person name="Chen Z."/>
            <person name="Engels R."/>
            <person name="Freedman E."/>
            <person name="Gellesch M."/>
            <person name="Goldberg J."/>
            <person name="Griggs A."/>
            <person name="Gujja S."/>
            <person name="Heiman D."/>
            <person name="Hepburn T."/>
            <person name="Howarth C."/>
            <person name="Jen D."/>
            <person name="Larson L."/>
            <person name="Lewis B."/>
            <person name="Mehta T."/>
            <person name="Park D."/>
            <person name="Pearson M."/>
            <person name="Roberts A."/>
            <person name="Saif S."/>
            <person name="Shenoy N."/>
            <person name="Sisk P."/>
            <person name="Stolte C."/>
            <person name="Sykes S."/>
            <person name="Walk T."/>
            <person name="White J."/>
            <person name="Yandava C."/>
            <person name="Burger G."/>
            <person name="Gray M.W."/>
            <person name="Holland P.W.H."/>
            <person name="King N."/>
            <person name="Lang F.B.F."/>
            <person name="Roger A.J."/>
            <person name="Ruiz-Trillo I."/>
            <person name="Lander E."/>
            <person name="Nusbaum C."/>
        </authorList>
    </citation>
    <scope>NUCLEOTIDE SEQUENCE [LARGE SCALE GENOMIC DNA]</scope>
    <source>
        <strain evidence="3">ATCC 38327</strain>
    </source>
</reference>
<feature type="compositionally biased region" description="Pro residues" evidence="1">
    <location>
        <begin position="176"/>
        <end position="186"/>
    </location>
</feature>
<feature type="region of interest" description="Disordered" evidence="1">
    <location>
        <begin position="149"/>
        <end position="243"/>
    </location>
</feature>
<sequence length="616" mass="65006">MFDSFALRSRTPPATAPAFTRPATAAPASSLSTASTNPALPSPSPSPVVIDSQSAAYPPARPLSASAASYSLGPPTRNATTPVPSRAHHLQHHHAATVHSFGSSRPASILGASGLNSLFESQYDQTTTASTIPLAHDAYDTYHTDLSYRAAPVPPPSTHARHQPHHLCTSPSTYPSSPPPPPPPPRTSTHPHPAATTTTMMGRVHHSHLQQQQQHPQQQQQQQQSTLQSSLHSDHGGMHASHLGEPQYTQEEFLYIQQLEANMDQMQLNGGGTGNSPKVLAQSGSVFGQSTFGNSRGAAGVVASPVMAHGAMRPISRAASRGLDREGMGGGGTLGRAAGMQAGGGGMHHTQQQQSQQQMVNQQHQQQQSQSQQPRQLASPAHSAISTTASSFGASTMSATAHGPPNGGVPGMDEIWHTVATVQSDVLDDDGAGGDGAVSGSVQGDDVTLAGTGSGASMLPSSYAVSVAHEVLVRPEDTTPLGCFQDLGRHVGRLVRMQDLVVALLEYNASKGRTNADVTPAALERIADRLIGVLNEVAYTTRPRGAVRVRYLRADLASDRPFAVFLMFARLVEKLGETQAADLVGKLPFALSEWVNLRNSVVTITERVRCSQEIHL</sequence>
<organism evidence="2 3">
    <name type="scientific">Allomyces macrogynus (strain ATCC 38327)</name>
    <name type="common">Allomyces javanicus var. macrogynus</name>
    <dbReference type="NCBI Taxonomy" id="578462"/>
    <lineage>
        <taxon>Eukaryota</taxon>
        <taxon>Fungi</taxon>
        <taxon>Fungi incertae sedis</taxon>
        <taxon>Blastocladiomycota</taxon>
        <taxon>Blastocladiomycetes</taxon>
        <taxon>Blastocladiales</taxon>
        <taxon>Blastocladiaceae</taxon>
        <taxon>Allomyces</taxon>
    </lineage>
</organism>
<feature type="compositionally biased region" description="Low complexity" evidence="1">
    <location>
        <begin position="187"/>
        <end position="199"/>
    </location>
</feature>
<feature type="compositionally biased region" description="Low complexity" evidence="1">
    <location>
        <begin position="209"/>
        <end position="231"/>
    </location>
</feature>